<evidence type="ECO:0000313" key="1">
    <source>
        <dbReference type="Proteomes" id="UP000095286"/>
    </source>
</evidence>
<name>A0AC35TKM3_9BILA</name>
<dbReference type="WBParaSite" id="RSKR_0000168800.1">
    <property type="protein sequence ID" value="RSKR_0000168800.1"/>
    <property type="gene ID" value="RSKR_0000168800"/>
</dbReference>
<reference evidence="2" key="1">
    <citation type="submission" date="2016-11" db="UniProtKB">
        <authorList>
            <consortium name="WormBaseParasite"/>
        </authorList>
    </citation>
    <scope>IDENTIFICATION</scope>
    <source>
        <strain evidence="2">KR3021</strain>
    </source>
</reference>
<dbReference type="Proteomes" id="UP000095286">
    <property type="component" value="Unplaced"/>
</dbReference>
<proteinExistence type="predicted"/>
<sequence>MPSFKIKGKCCYKGEIRSNKIRGEATNILDFVLKDTCGNSIQLSAFADKIARYKEKVMEDEIYVVKGTGSCFLEIRPQFSQGTHKYYISLREICTFVEDKDAVVDDIGIIPDRQDTNVARLSEIVNDVAIANNDNTGKIPDKQDMDSIEVRKLADKSYVGTITATHYQSL</sequence>
<protein>
    <submittedName>
        <fullName evidence="2">OB domain-containing protein</fullName>
    </submittedName>
</protein>
<accession>A0AC35TKM3</accession>
<organism evidence="1 2">
    <name type="scientific">Rhabditophanes sp. KR3021</name>
    <dbReference type="NCBI Taxonomy" id="114890"/>
    <lineage>
        <taxon>Eukaryota</taxon>
        <taxon>Metazoa</taxon>
        <taxon>Ecdysozoa</taxon>
        <taxon>Nematoda</taxon>
        <taxon>Chromadorea</taxon>
        <taxon>Rhabditida</taxon>
        <taxon>Tylenchina</taxon>
        <taxon>Panagrolaimomorpha</taxon>
        <taxon>Strongyloidoidea</taxon>
        <taxon>Alloionematidae</taxon>
        <taxon>Rhabditophanes</taxon>
    </lineage>
</organism>
<evidence type="ECO:0000313" key="2">
    <source>
        <dbReference type="WBParaSite" id="RSKR_0000168800.1"/>
    </source>
</evidence>